<dbReference type="GO" id="GO:0008299">
    <property type="term" value="P:isoprenoid biosynthetic process"/>
    <property type="evidence" value="ECO:0007669"/>
    <property type="project" value="UniProtKB-ARBA"/>
</dbReference>
<feature type="region of interest" description="Disordered" evidence="3">
    <location>
        <begin position="288"/>
        <end position="308"/>
    </location>
</feature>
<reference evidence="4 5" key="1">
    <citation type="submission" date="2019-08" db="EMBL/GenBank/DDBJ databases">
        <title>Arthrobacter sp. nov., isolated from plateau pika and Tibetan wild ass.</title>
        <authorList>
            <person name="Ge Y."/>
        </authorList>
    </citation>
    <scope>NUCLEOTIDE SEQUENCE [LARGE SCALE GENOMIC DNA]</scope>
    <source>
        <strain evidence="4 5">785</strain>
    </source>
</reference>
<dbReference type="InterPro" id="IPR008949">
    <property type="entry name" value="Isoprenoid_synthase_dom_sf"/>
</dbReference>
<dbReference type="AlphaFoldDB" id="A0A5N6MT32"/>
<keyword evidence="5" id="KW-1185">Reference proteome</keyword>
<sequence length="308" mass="33530">MAAEQGLALYNTVAQQTAAVLIRSYSTSFGLASRLLAARTRLQIETIYALVRLADEIVDGVAAEALVPRAEVGVLLDELEADTERALRTGYSANLVVHAFALTARETGIGPALTRPFFASMRADLHQAEHTEASFDEYVYGSAEVIGLMCLECFLQGVSLPDDQAKRLREGAQRLGAAFQKVNFLRDLAQDFETLGRSYFPGVTVEAFTEADKHRILDGIDADLLVSGTAVAQLPADCRAAVALAQDLFTELARRLRATPAEQLRTTRVRVPNAVKARIAARAVLTRRVSAHRSRHQTPDLAGSERQP</sequence>
<evidence type="ECO:0000256" key="2">
    <source>
        <dbReference type="ARBA" id="ARBA00022679"/>
    </source>
</evidence>
<dbReference type="GO" id="GO:0016765">
    <property type="term" value="F:transferase activity, transferring alkyl or aryl (other than methyl) groups"/>
    <property type="evidence" value="ECO:0007669"/>
    <property type="project" value="InterPro"/>
</dbReference>
<dbReference type="SFLD" id="SFLDS00005">
    <property type="entry name" value="Isoprenoid_Synthase_Type_I"/>
    <property type="match status" value="1"/>
</dbReference>
<dbReference type="PANTHER" id="PTHR31480">
    <property type="entry name" value="BIFUNCTIONAL LYCOPENE CYCLASE/PHYTOENE SYNTHASE"/>
    <property type="match status" value="1"/>
</dbReference>
<keyword evidence="2" id="KW-0808">Transferase</keyword>
<dbReference type="RefSeq" id="WP_152271457.1">
    <property type="nucleotide sequence ID" value="NZ_VTFX01000001.1"/>
</dbReference>
<accession>A0A5N6MT32</accession>
<evidence type="ECO:0000313" key="5">
    <source>
        <dbReference type="Proteomes" id="UP000326852"/>
    </source>
</evidence>
<dbReference type="Pfam" id="PF00494">
    <property type="entry name" value="SQS_PSY"/>
    <property type="match status" value="1"/>
</dbReference>
<comment type="caution">
    <text evidence="4">The sequence shown here is derived from an EMBL/GenBank/DDBJ whole genome shotgun (WGS) entry which is preliminary data.</text>
</comment>
<dbReference type="Gene3D" id="1.10.600.10">
    <property type="entry name" value="Farnesyl Diphosphate Synthase"/>
    <property type="match status" value="1"/>
</dbReference>
<dbReference type="InterPro" id="IPR002060">
    <property type="entry name" value="Squ/phyt_synthse"/>
</dbReference>
<dbReference type="Proteomes" id="UP000326852">
    <property type="component" value="Unassembled WGS sequence"/>
</dbReference>
<dbReference type="PROSITE" id="PS01045">
    <property type="entry name" value="SQUALEN_PHYTOEN_SYN_2"/>
    <property type="match status" value="1"/>
</dbReference>
<dbReference type="SFLD" id="SFLDG01018">
    <property type="entry name" value="Squalene/Phytoene_Synthase_Lik"/>
    <property type="match status" value="1"/>
</dbReference>
<dbReference type="EMBL" id="VTFX01000001">
    <property type="protein sequence ID" value="KAD4060254.1"/>
    <property type="molecule type" value="Genomic_DNA"/>
</dbReference>
<gene>
    <name evidence="4" type="ORF">GD627_04155</name>
</gene>
<protein>
    <submittedName>
        <fullName evidence="4">Phytoene/squalene synthase family protein</fullName>
    </submittedName>
</protein>
<dbReference type="InterPro" id="IPR019845">
    <property type="entry name" value="Squalene/phytoene_synthase_CS"/>
</dbReference>
<proteinExistence type="predicted"/>
<evidence type="ECO:0000313" key="4">
    <source>
        <dbReference type="EMBL" id="KAD4060254.1"/>
    </source>
</evidence>
<dbReference type="UniPathway" id="UPA00799"/>
<organism evidence="4 5">
    <name type="scientific">Arthrobacter yangruifuii</name>
    <dbReference type="NCBI Taxonomy" id="2606616"/>
    <lineage>
        <taxon>Bacteria</taxon>
        <taxon>Bacillati</taxon>
        <taxon>Actinomycetota</taxon>
        <taxon>Actinomycetes</taxon>
        <taxon>Micrococcales</taxon>
        <taxon>Micrococcaceae</taxon>
        <taxon>Arthrobacter</taxon>
    </lineage>
</organism>
<evidence type="ECO:0000256" key="3">
    <source>
        <dbReference type="SAM" id="MobiDB-lite"/>
    </source>
</evidence>
<name>A0A5N6MT32_9MICC</name>
<comment type="pathway">
    <text evidence="1">Carotenoid biosynthesis; phytoene biosynthesis.</text>
</comment>
<evidence type="ECO:0000256" key="1">
    <source>
        <dbReference type="ARBA" id="ARBA00004684"/>
    </source>
</evidence>
<dbReference type="SUPFAM" id="SSF48576">
    <property type="entry name" value="Terpenoid synthases"/>
    <property type="match status" value="1"/>
</dbReference>